<dbReference type="GO" id="GO:0009253">
    <property type="term" value="P:peptidoglycan catabolic process"/>
    <property type="evidence" value="ECO:0007669"/>
    <property type="project" value="InterPro"/>
</dbReference>
<dbReference type="Gene3D" id="3.40.50.12090">
    <property type="match status" value="1"/>
</dbReference>
<dbReference type="InterPro" id="IPR036505">
    <property type="entry name" value="Amidase/PGRP_sf"/>
</dbReference>
<evidence type="ECO:0000313" key="7">
    <source>
        <dbReference type="Proteomes" id="UP000010797"/>
    </source>
</evidence>
<dbReference type="SMART" id="SM00644">
    <property type="entry name" value="Ami_2"/>
    <property type="match status" value="1"/>
</dbReference>
<gene>
    <name evidence="6" type="ordered locus">Desdi_0611</name>
</gene>
<evidence type="ECO:0000259" key="5">
    <source>
        <dbReference type="SMART" id="SM00644"/>
    </source>
</evidence>
<dbReference type="AlphaFoldDB" id="L0F670"/>
<dbReference type="Gene3D" id="3.40.80.10">
    <property type="entry name" value="Peptidoglycan recognition protein-like"/>
    <property type="match status" value="1"/>
</dbReference>
<keyword evidence="3" id="KW-0378">Hydrolase</keyword>
<dbReference type="KEGG" id="ddl:Desdi_0611"/>
<dbReference type="STRING" id="871963.Desdi_0611"/>
<reference evidence="7" key="1">
    <citation type="submission" date="2012-02" db="EMBL/GenBank/DDBJ databases">
        <title>Complete sequence of Desulfitobacterium dichloroeliminans LMG P-21439.</title>
        <authorList>
            <person name="Lucas S."/>
            <person name="Han J."/>
            <person name="Lapidus A."/>
            <person name="Cheng J.-F."/>
            <person name="Goodwin L."/>
            <person name="Pitluck S."/>
            <person name="Peters L."/>
            <person name="Ovchinnikova G."/>
            <person name="Teshima H."/>
            <person name="Detter J.C."/>
            <person name="Han C."/>
            <person name="Tapia R."/>
            <person name="Land M."/>
            <person name="Hauser L."/>
            <person name="Kyrpides N."/>
            <person name="Ivanova N."/>
            <person name="Pagani I."/>
            <person name="Kruse T."/>
            <person name="de Vos W.M."/>
            <person name="Boon N."/>
            <person name="Smidt H."/>
            <person name="Woyke T."/>
        </authorList>
    </citation>
    <scope>NUCLEOTIDE SEQUENCE [LARGE SCALE GENOMIC DNA]</scope>
    <source>
        <strain evidence="7">LMG P-21439 / DCA1</strain>
    </source>
</reference>
<evidence type="ECO:0000313" key="6">
    <source>
        <dbReference type="EMBL" id="AGA68141.1"/>
    </source>
</evidence>
<keyword evidence="4" id="KW-0961">Cell wall biogenesis/degradation</keyword>
<dbReference type="GO" id="GO:0071555">
    <property type="term" value="P:cell wall organization"/>
    <property type="evidence" value="ECO:0007669"/>
    <property type="project" value="UniProtKB-KW"/>
</dbReference>
<dbReference type="CDD" id="cd06583">
    <property type="entry name" value="PGRP"/>
    <property type="match status" value="1"/>
</dbReference>
<proteinExistence type="predicted"/>
<dbReference type="EMBL" id="CP003344">
    <property type="protein sequence ID" value="AGA68141.1"/>
    <property type="molecule type" value="Genomic_DNA"/>
</dbReference>
<dbReference type="GO" id="GO:0009254">
    <property type="term" value="P:peptidoglycan turnover"/>
    <property type="evidence" value="ECO:0007669"/>
    <property type="project" value="TreeGrafter"/>
</dbReference>
<evidence type="ECO:0000256" key="1">
    <source>
        <dbReference type="ARBA" id="ARBA00001561"/>
    </source>
</evidence>
<comment type="catalytic activity">
    <reaction evidence="1">
        <text>Hydrolyzes the link between N-acetylmuramoyl residues and L-amino acid residues in certain cell-wall glycopeptides.</text>
        <dbReference type="EC" id="3.5.1.28"/>
    </reaction>
</comment>
<feature type="domain" description="N-acetylmuramoyl-L-alanine amidase" evidence="5">
    <location>
        <begin position="67"/>
        <end position="198"/>
    </location>
</feature>
<evidence type="ECO:0000256" key="2">
    <source>
        <dbReference type="ARBA" id="ARBA00011901"/>
    </source>
</evidence>
<dbReference type="Pfam" id="PF01510">
    <property type="entry name" value="Amidase_2"/>
    <property type="match status" value="1"/>
</dbReference>
<dbReference type="GO" id="GO:0008745">
    <property type="term" value="F:N-acetylmuramoyl-L-alanine amidase activity"/>
    <property type="evidence" value="ECO:0007669"/>
    <property type="project" value="UniProtKB-EC"/>
</dbReference>
<dbReference type="HOGENOM" id="CLU_1097211_0_0_9"/>
<dbReference type="EC" id="3.5.1.28" evidence="2"/>
<protein>
    <recommendedName>
        <fullName evidence="2">N-acetylmuramoyl-L-alanine amidase</fullName>
        <ecNumber evidence="2">3.5.1.28</ecNumber>
    </recommendedName>
</protein>
<dbReference type="PANTHER" id="PTHR30417:SF1">
    <property type="entry name" value="N-ACETYLMURAMOYL-L-ALANINE AMIDASE AMID"/>
    <property type="match status" value="1"/>
</dbReference>
<organism evidence="6 7">
    <name type="scientific">Desulfitobacterium dichloroeliminans (strain LMG P-21439 / DCA1)</name>
    <dbReference type="NCBI Taxonomy" id="871963"/>
    <lineage>
        <taxon>Bacteria</taxon>
        <taxon>Bacillati</taxon>
        <taxon>Bacillota</taxon>
        <taxon>Clostridia</taxon>
        <taxon>Eubacteriales</taxon>
        <taxon>Desulfitobacteriaceae</taxon>
        <taxon>Desulfitobacterium</taxon>
    </lineage>
</organism>
<dbReference type="PANTHER" id="PTHR30417">
    <property type="entry name" value="N-ACETYLMURAMOYL-L-ALANINE AMIDASE AMID"/>
    <property type="match status" value="1"/>
</dbReference>
<dbReference type="Proteomes" id="UP000010797">
    <property type="component" value="Chromosome"/>
</dbReference>
<accession>L0F670</accession>
<sequence>MDVEKESNKKMTFPRSVFLLPMTSFAVIIPNQKMEHRESWSIEYKRSKTMIKGGIATGYEVREQILVNNRPQEPLQPQGFVIHSTATPGATAQNEFNYFNSEYRAASAHYFVDWSEIIRAIPENEVAWHAGHTGNHRFLSVEMSEPQGYDTDKFHEVWKRTLWLVADACVRYGWTQKNVFSHRDISLNYGESNHTDPIDYFKTYGYTWEDLLMALEGEIDGLQKNNGGGDDQVDNLILVGRGADERAAGYLADYLQAPILYLDRLSKGYLDAAKKIYVVGGSSKPVERAILISGGDRYATCQKVLDFIRTGKV</sequence>
<evidence type="ECO:0000256" key="3">
    <source>
        <dbReference type="ARBA" id="ARBA00022801"/>
    </source>
</evidence>
<dbReference type="InterPro" id="IPR002502">
    <property type="entry name" value="Amidase_domain"/>
</dbReference>
<dbReference type="eggNOG" id="COG5632">
    <property type="taxonomic scope" value="Bacteria"/>
</dbReference>
<dbReference type="InterPro" id="IPR051206">
    <property type="entry name" value="NAMLAA_amidase_2"/>
</dbReference>
<evidence type="ECO:0000256" key="4">
    <source>
        <dbReference type="ARBA" id="ARBA00023316"/>
    </source>
</evidence>
<name>L0F670_DESDL</name>
<keyword evidence="7" id="KW-1185">Reference proteome</keyword>
<dbReference type="SUPFAM" id="SSF55846">
    <property type="entry name" value="N-acetylmuramoyl-L-alanine amidase-like"/>
    <property type="match status" value="1"/>
</dbReference>